<keyword evidence="1" id="KW-1133">Transmembrane helix</keyword>
<keyword evidence="1" id="KW-0812">Transmembrane</keyword>
<evidence type="ECO:0000256" key="1">
    <source>
        <dbReference type="SAM" id="Phobius"/>
    </source>
</evidence>
<dbReference type="Proteomes" id="UP000800094">
    <property type="component" value="Unassembled WGS sequence"/>
</dbReference>
<protein>
    <submittedName>
        <fullName evidence="2">Uncharacterized protein</fullName>
    </submittedName>
</protein>
<evidence type="ECO:0000313" key="3">
    <source>
        <dbReference type="Proteomes" id="UP000800094"/>
    </source>
</evidence>
<keyword evidence="1" id="KW-0472">Membrane</keyword>
<sequence length="94" mass="10815">MWAVMHIQVFPLGLSTHICFLYLTVVPTQIRSFLFRQFQRYTTHLHIPQRTFHPTSPQPPATDHLTFRNPPSPATITLPSPFSTVSYIQHAQSS</sequence>
<proteinExistence type="predicted"/>
<name>A0A6A6IL15_9PLEO</name>
<reference evidence="2" key="1">
    <citation type="journal article" date="2020" name="Stud. Mycol.">
        <title>101 Dothideomycetes genomes: a test case for predicting lifestyles and emergence of pathogens.</title>
        <authorList>
            <person name="Haridas S."/>
            <person name="Albert R."/>
            <person name="Binder M."/>
            <person name="Bloem J."/>
            <person name="Labutti K."/>
            <person name="Salamov A."/>
            <person name="Andreopoulos B."/>
            <person name="Baker S."/>
            <person name="Barry K."/>
            <person name="Bills G."/>
            <person name="Bluhm B."/>
            <person name="Cannon C."/>
            <person name="Castanera R."/>
            <person name="Culley D."/>
            <person name="Daum C."/>
            <person name="Ezra D."/>
            <person name="Gonzalez J."/>
            <person name="Henrissat B."/>
            <person name="Kuo A."/>
            <person name="Liang C."/>
            <person name="Lipzen A."/>
            <person name="Lutzoni F."/>
            <person name="Magnuson J."/>
            <person name="Mondo S."/>
            <person name="Nolan M."/>
            <person name="Ohm R."/>
            <person name="Pangilinan J."/>
            <person name="Park H.-J."/>
            <person name="Ramirez L."/>
            <person name="Alfaro M."/>
            <person name="Sun H."/>
            <person name="Tritt A."/>
            <person name="Yoshinaga Y."/>
            <person name="Zwiers L.-H."/>
            <person name="Turgeon B."/>
            <person name="Goodwin S."/>
            <person name="Spatafora J."/>
            <person name="Crous P."/>
            <person name="Grigoriev I."/>
        </authorList>
    </citation>
    <scope>NUCLEOTIDE SEQUENCE</scope>
    <source>
        <strain evidence="2">CBS 122368</strain>
    </source>
</reference>
<keyword evidence="3" id="KW-1185">Reference proteome</keyword>
<dbReference type="GeneID" id="54574834"/>
<feature type="transmembrane region" description="Helical" evidence="1">
    <location>
        <begin position="6"/>
        <end position="26"/>
    </location>
</feature>
<dbReference type="AlphaFoldDB" id="A0A6A6IL15"/>
<accession>A0A6A6IL15</accession>
<dbReference type="RefSeq" id="XP_033686308.1">
    <property type="nucleotide sequence ID" value="XM_033821504.1"/>
</dbReference>
<organism evidence="2 3">
    <name type="scientific">Trematosphaeria pertusa</name>
    <dbReference type="NCBI Taxonomy" id="390896"/>
    <lineage>
        <taxon>Eukaryota</taxon>
        <taxon>Fungi</taxon>
        <taxon>Dikarya</taxon>
        <taxon>Ascomycota</taxon>
        <taxon>Pezizomycotina</taxon>
        <taxon>Dothideomycetes</taxon>
        <taxon>Pleosporomycetidae</taxon>
        <taxon>Pleosporales</taxon>
        <taxon>Massarineae</taxon>
        <taxon>Trematosphaeriaceae</taxon>
        <taxon>Trematosphaeria</taxon>
    </lineage>
</organism>
<evidence type="ECO:0000313" key="2">
    <source>
        <dbReference type="EMBL" id="KAF2251304.1"/>
    </source>
</evidence>
<gene>
    <name evidence="2" type="ORF">BU26DRAFT_280405</name>
</gene>
<dbReference type="EMBL" id="ML987193">
    <property type="protein sequence ID" value="KAF2251304.1"/>
    <property type="molecule type" value="Genomic_DNA"/>
</dbReference>